<organism evidence="1 2">
    <name type="scientific">Camellia lanceoleosa</name>
    <dbReference type="NCBI Taxonomy" id="1840588"/>
    <lineage>
        <taxon>Eukaryota</taxon>
        <taxon>Viridiplantae</taxon>
        <taxon>Streptophyta</taxon>
        <taxon>Embryophyta</taxon>
        <taxon>Tracheophyta</taxon>
        <taxon>Spermatophyta</taxon>
        <taxon>Magnoliopsida</taxon>
        <taxon>eudicotyledons</taxon>
        <taxon>Gunneridae</taxon>
        <taxon>Pentapetalae</taxon>
        <taxon>asterids</taxon>
        <taxon>Ericales</taxon>
        <taxon>Theaceae</taxon>
        <taxon>Camellia</taxon>
    </lineage>
</organism>
<protein>
    <submittedName>
        <fullName evidence="1">Uncharacterized protein</fullName>
    </submittedName>
</protein>
<gene>
    <name evidence="1" type="ORF">LOK49_LG08G01104</name>
</gene>
<keyword evidence="2" id="KW-1185">Reference proteome</keyword>
<sequence>MQSHKSAVQNREGERERAQLCDQEPMLLEQETKEEKKTIGRGALAFEEEEELANLRSRAIVCLIYLICPVCLICLCSYL</sequence>
<evidence type="ECO:0000313" key="2">
    <source>
        <dbReference type="Proteomes" id="UP001060215"/>
    </source>
</evidence>
<name>A0ACC0GMQ5_9ERIC</name>
<dbReference type="Proteomes" id="UP001060215">
    <property type="component" value="Chromosome 9"/>
</dbReference>
<reference evidence="1 2" key="1">
    <citation type="journal article" date="2022" name="Plant J.">
        <title>Chromosome-level genome of Camellia lanceoleosa provides a valuable resource for understanding genome evolution and self-incompatibility.</title>
        <authorList>
            <person name="Gong W."/>
            <person name="Xiao S."/>
            <person name="Wang L."/>
            <person name="Liao Z."/>
            <person name="Chang Y."/>
            <person name="Mo W."/>
            <person name="Hu G."/>
            <person name="Li W."/>
            <person name="Zhao G."/>
            <person name="Zhu H."/>
            <person name="Hu X."/>
            <person name="Ji K."/>
            <person name="Xiang X."/>
            <person name="Song Q."/>
            <person name="Yuan D."/>
            <person name="Jin S."/>
            <person name="Zhang L."/>
        </authorList>
    </citation>
    <scope>NUCLEOTIDE SEQUENCE [LARGE SCALE GENOMIC DNA]</scope>
    <source>
        <strain evidence="1">SQ_2022a</strain>
    </source>
</reference>
<comment type="caution">
    <text evidence="1">The sequence shown here is derived from an EMBL/GenBank/DDBJ whole genome shotgun (WGS) entry which is preliminary data.</text>
</comment>
<dbReference type="EMBL" id="CM045766">
    <property type="protein sequence ID" value="KAI8002431.1"/>
    <property type="molecule type" value="Genomic_DNA"/>
</dbReference>
<proteinExistence type="predicted"/>
<evidence type="ECO:0000313" key="1">
    <source>
        <dbReference type="EMBL" id="KAI8002431.1"/>
    </source>
</evidence>
<accession>A0ACC0GMQ5</accession>